<dbReference type="Proteomes" id="UP000198625">
    <property type="component" value="Unassembled WGS sequence"/>
</dbReference>
<keyword evidence="2" id="KW-1185">Reference proteome</keyword>
<dbReference type="RefSeq" id="WP_091731991.1">
    <property type="nucleotide sequence ID" value="NZ_FNQE01000032.1"/>
</dbReference>
<gene>
    <name evidence="1" type="ORF">SAMN05660462_02562</name>
</gene>
<protein>
    <recommendedName>
        <fullName evidence="3">Signal transducing protein</fullName>
    </recommendedName>
</protein>
<proteinExistence type="predicted"/>
<sequence>MTRDKKIVILSNEVEAKLMEEILRERQIPHIIQSYHSIVYDGIFQLNKGWGHVESEDQYKEEIISIYEDIKNAKFDTDFELEEEV</sequence>
<dbReference type="OrthoDB" id="5387051at2"/>
<dbReference type="STRING" id="415015.SAMN05660462_02562"/>
<name>A0A1H3RUN4_9FIRM</name>
<dbReference type="EMBL" id="FNQE01000032">
    <property type="protein sequence ID" value="SDZ29387.1"/>
    <property type="molecule type" value="Genomic_DNA"/>
</dbReference>
<dbReference type="AlphaFoldDB" id="A0A1H3RUN4"/>
<accession>A0A1H3RUN4</accession>
<evidence type="ECO:0000313" key="1">
    <source>
        <dbReference type="EMBL" id="SDZ29387.1"/>
    </source>
</evidence>
<reference evidence="1 2" key="1">
    <citation type="submission" date="2016-10" db="EMBL/GenBank/DDBJ databases">
        <authorList>
            <person name="de Groot N.N."/>
        </authorList>
    </citation>
    <scope>NUCLEOTIDE SEQUENCE [LARGE SCALE GENOMIC DNA]</scope>
    <source>
        <strain evidence="1 2">DSM 21650</strain>
    </source>
</reference>
<evidence type="ECO:0000313" key="2">
    <source>
        <dbReference type="Proteomes" id="UP000198625"/>
    </source>
</evidence>
<evidence type="ECO:0008006" key="3">
    <source>
        <dbReference type="Google" id="ProtNLM"/>
    </source>
</evidence>
<organism evidence="1 2">
    <name type="scientific">Proteiniborus ethanoligenes</name>
    <dbReference type="NCBI Taxonomy" id="415015"/>
    <lineage>
        <taxon>Bacteria</taxon>
        <taxon>Bacillati</taxon>
        <taxon>Bacillota</taxon>
        <taxon>Clostridia</taxon>
        <taxon>Eubacteriales</taxon>
        <taxon>Proteiniborus</taxon>
    </lineage>
</organism>